<accession>D8LGD8</accession>
<dbReference type="InterPro" id="IPR002110">
    <property type="entry name" value="Ankyrin_rpt"/>
</dbReference>
<protein>
    <submittedName>
        <fullName evidence="7">Uncharacterized protein</fullName>
    </submittedName>
</protein>
<organism evidence="7 8">
    <name type="scientific">Ectocarpus siliculosus</name>
    <name type="common">Brown alga</name>
    <name type="synonym">Conferva siliculosa</name>
    <dbReference type="NCBI Taxonomy" id="2880"/>
    <lineage>
        <taxon>Eukaryota</taxon>
        <taxon>Sar</taxon>
        <taxon>Stramenopiles</taxon>
        <taxon>Ochrophyta</taxon>
        <taxon>PX clade</taxon>
        <taxon>Phaeophyceae</taxon>
        <taxon>Ectocarpales</taxon>
        <taxon>Ectocarpaceae</taxon>
        <taxon>Ectocarpus</taxon>
    </lineage>
</organism>
<dbReference type="OrthoDB" id="41909at2759"/>
<evidence type="ECO:0000313" key="8">
    <source>
        <dbReference type="Proteomes" id="UP000002630"/>
    </source>
</evidence>
<dbReference type="STRING" id="2880.D8LGD8"/>
<dbReference type="SUPFAM" id="SSF48403">
    <property type="entry name" value="Ankyrin repeat"/>
    <property type="match status" value="1"/>
</dbReference>
<dbReference type="InParanoid" id="D8LGD8"/>
<dbReference type="Pfam" id="PF02536">
    <property type="entry name" value="mTERF"/>
    <property type="match status" value="1"/>
</dbReference>
<keyword evidence="3" id="KW-0809">Transit peptide</keyword>
<evidence type="ECO:0000313" key="7">
    <source>
        <dbReference type="EMBL" id="CBN75713.1"/>
    </source>
</evidence>
<dbReference type="InterPro" id="IPR038538">
    <property type="entry name" value="MTERF_sf"/>
</dbReference>
<evidence type="ECO:0000256" key="3">
    <source>
        <dbReference type="ARBA" id="ARBA00022946"/>
    </source>
</evidence>
<keyword evidence="2" id="KW-0677">Repeat</keyword>
<dbReference type="Pfam" id="PF12796">
    <property type="entry name" value="Ank_2"/>
    <property type="match status" value="1"/>
</dbReference>
<dbReference type="InterPro" id="IPR003690">
    <property type="entry name" value="MTERF"/>
</dbReference>
<reference evidence="7 8" key="1">
    <citation type="journal article" date="2010" name="Nature">
        <title>The Ectocarpus genome and the independent evolution of multicellularity in brown algae.</title>
        <authorList>
            <person name="Cock J.M."/>
            <person name="Sterck L."/>
            <person name="Rouze P."/>
            <person name="Scornet D."/>
            <person name="Allen A.E."/>
            <person name="Amoutzias G."/>
            <person name="Anthouard V."/>
            <person name="Artiguenave F."/>
            <person name="Aury J.M."/>
            <person name="Badger J.H."/>
            <person name="Beszteri B."/>
            <person name="Billiau K."/>
            <person name="Bonnet E."/>
            <person name="Bothwell J.H."/>
            <person name="Bowler C."/>
            <person name="Boyen C."/>
            <person name="Brownlee C."/>
            <person name="Carrano C.J."/>
            <person name="Charrier B."/>
            <person name="Cho G.Y."/>
            <person name="Coelho S.M."/>
            <person name="Collen J."/>
            <person name="Corre E."/>
            <person name="Da Silva C."/>
            <person name="Delage L."/>
            <person name="Delaroque N."/>
            <person name="Dittami S.M."/>
            <person name="Doulbeau S."/>
            <person name="Elias M."/>
            <person name="Farnham G."/>
            <person name="Gachon C.M."/>
            <person name="Gschloessl B."/>
            <person name="Heesch S."/>
            <person name="Jabbari K."/>
            <person name="Jubin C."/>
            <person name="Kawai H."/>
            <person name="Kimura K."/>
            <person name="Kloareg B."/>
            <person name="Kupper F.C."/>
            <person name="Lang D."/>
            <person name="Le Bail A."/>
            <person name="Leblanc C."/>
            <person name="Lerouge P."/>
            <person name="Lohr M."/>
            <person name="Lopez P.J."/>
            <person name="Martens C."/>
            <person name="Maumus F."/>
            <person name="Michel G."/>
            <person name="Miranda-Saavedra D."/>
            <person name="Morales J."/>
            <person name="Moreau H."/>
            <person name="Motomura T."/>
            <person name="Nagasato C."/>
            <person name="Napoli C.A."/>
            <person name="Nelson D.R."/>
            <person name="Nyvall-Collen P."/>
            <person name="Peters A.F."/>
            <person name="Pommier C."/>
            <person name="Potin P."/>
            <person name="Poulain J."/>
            <person name="Quesneville H."/>
            <person name="Read B."/>
            <person name="Rensing S.A."/>
            <person name="Ritter A."/>
            <person name="Rousvoal S."/>
            <person name="Samanta M."/>
            <person name="Samson G."/>
            <person name="Schroeder D.C."/>
            <person name="Segurens B."/>
            <person name="Strittmatter M."/>
            <person name="Tonon T."/>
            <person name="Tregear J.W."/>
            <person name="Valentin K."/>
            <person name="von Dassow P."/>
            <person name="Yamagishi T."/>
            <person name="Van de Peer Y."/>
            <person name="Wincker P."/>
        </authorList>
    </citation>
    <scope>NUCLEOTIDE SEQUENCE [LARGE SCALE GENOMIC DNA]</scope>
    <source>
        <strain evidence="8">Ec32 / CCAP1310/4</strain>
    </source>
</reference>
<feature type="compositionally biased region" description="Low complexity" evidence="6">
    <location>
        <begin position="145"/>
        <end position="154"/>
    </location>
</feature>
<evidence type="ECO:0000256" key="4">
    <source>
        <dbReference type="ARBA" id="ARBA00023043"/>
    </source>
</evidence>
<evidence type="ECO:0000256" key="6">
    <source>
        <dbReference type="SAM" id="MobiDB-lite"/>
    </source>
</evidence>
<dbReference type="PROSITE" id="PS50088">
    <property type="entry name" value="ANK_REPEAT"/>
    <property type="match status" value="1"/>
</dbReference>
<comment type="similarity">
    <text evidence="1">Belongs to the mTERF family.</text>
</comment>
<evidence type="ECO:0000256" key="5">
    <source>
        <dbReference type="PROSITE-ProRule" id="PRU00023"/>
    </source>
</evidence>
<dbReference type="InterPro" id="IPR036770">
    <property type="entry name" value="Ankyrin_rpt-contain_sf"/>
</dbReference>
<dbReference type="Proteomes" id="UP000002630">
    <property type="component" value="Unassembled WGS sequence"/>
</dbReference>
<sequence length="496" mass="53398">MRLSSRHAITPFLFFGEFVKGLSFSIESSTLALRRGGDLQRSRRPRLPSRLQHNDCFRGIQEPLLRGESPAEQSGVTTRQRCRHHALHASLPTTTAGLPSLAGLPSANNNSNNNNAPPSPSNGSGGRSRRGKYPVIELYRRDADGSTTADTAAGIVGGGGSDDDDDDGLAGGSLPYGRRGGVGARRSVEPQATAVDHLRSVLGLASDQVDMMLESFPTLAHVDPDKLGLPAKLRFLRHTIGAEVRTVAVSFPQFFGHPLERLIAPRHAFLVSNGRPSGDRLLETGCRGLRRMLELPVNRFVVEMVPGREVSDYRRFEQAFLRGPFDAARKGDGETLRLLRSHGWDCWETDRRGRTALFWAAGGGSVEACKALVEGEGGLRPQDSGGDGSTPLHWAVAGVETRRFGTGGHVNVCRWLLDLGVDTKARTSEGNTVVMWAAWAGGLDATRWAVEEAGALDVDAANANGCTVAHWASSGGDEAVCRCFFESSVQQQSCII</sequence>
<dbReference type="eggNOG" id="KOG0504">
    <property type="taxonomic scope" value="Eukaryota"/>
</dbReference>
<keyword evidence="4 5" id="KW-0040">ANK repeat</keyword>
<evidence type="ECO:0000256" key="2">
    <source>
        <dbReference type="ARBA" id="ARBA00022737"/>
    </source>
</evidence>
<feature type="compositionally biased region" description="Low complexity" evidence="6">
    <location>
        <begin position="100"/>
        <end position="116"/>
    </location>
</feature>
<feature type="repeat" description="ANK" evidence="5">
    <location>
        <begin position="387"/>
        <end position="428"/>
    </location>
</feature>
<dbReference type="AlphaFoldDB" id="D8LGD8"/>
<gene>
    <name evidence="7" type="ORF">Esi_0167_0006</name>
</gene>
<evidence type="ECO:0000256" key="1">
    <source>
        <dbReference type="ARBA" id="ARBA00007692"/>
    </source>
</evidence>
<dbReference type="PANTHER" id="PTHR24166:SF48">
    <property type="entry name" value="PROTEIN VAPYRIN"/>
    <property type="match status" value="1"/>
</dbReference>
<dbReference type="SMART" id="SM00248">
    <property type="entry name" value="ANK"/>
    <property type="match status" value="4"/>
</dbReference>
<proteinExistence type="inferred from homology"/>
<feature type="region of interest" description="Disordered" evidence="6">
    <location>
        <begin position="61"/>
        <end position="185"/>
    </location>
</feature>
<dbReference type="Gene3D" id="1.25.40.20">
    <property type="entry name" value="Ankyrin repeat-containing domain"/>
    <property type="match status" value="2"/>
</dbReference>
<dbReference type="GO" id="GO:0003676">
    <property type="term" value="F:nucleic acid binding"/>
    <property type="evidence" value="ECO:0007669"/>
    <property type="project" value="InterPro"/>
</dbReference>
<dbReference type="Gene3D" id="1.25.70.10">
    <property type="entry name" value="Transcription termination factor 3, mitochondrial"/>
    <property type="match status" value="1"/>
</dbReference>
<dbReference type="InterPro" id="IPR050889">
    <property type="entry name" value="Dendritic_Spine_Reg/Scaffold"/>
</dbReference>
<keyword evidence="8" id="KW-1185">Reference proteome</keyword>
<dbReference type="PANTHER" id="PTHR24166">
    <property type="entry name" value="ROLLING PEBBLES, ISOFORM B"/>
    <property type="match status" value="1"/>
</dbReference>
<name>D8LGD8_ECTSI</name>
<dbReference type="EMBL" id="FN649760">
    <property type="protein sequence ID" value="CBN75713.1"/>
    <property type="molecule type" value="Genomic_DNA"/>
</dbReference>